<dbReference type="Pfam" id="PF12836">
    <property type="entry name" value="HHH_3"/>
    <property type="match status" value="1"/>
</dbReference>
<reference evidence="8" key="1">
    <citation type="submission" date="2021-03" db="EMBL/GenBank/DDBJ databases">
        <authorList>
            <person name="Bekaert M."/>
        </authorList>
    </citation>
    <scope>NUCLEOTIDE SEQUENCE</scope>
</reference>
<evidence type="ECO:0000256" key="1">
    <source>
        <dbReference type="ARBA" id="ARBA00003343"/>
    </source>
</evidence>
<dbReference type="SUPFAM" id="SSF47781">
    <property type="entry name" value="RuvA domain 2-like"/>
    <property type="match status" value="1"/>
</dbReference>
<feature type="compositionally biased region" description="Polar residues" evidence="6">
    <location>
        <begin position="682"/>
        <end position="700"/>
    </location>
</feature>
<dbReference type="InterPro" id="IPR036875">
    <property type="entry name" value="Znf_CCHC_sf"/>
</dbReference>
<keyword evidence="4" id="KW-0479">Metal-binding</keyword>
<evidence type="ECO:0000313" key="9">
    <source>
        <dbReference type="Proteomes" id="UP000683360"/>
    </source>
</evidence>
<dbReference type="GO" id="GO:0000215">
    <property type="term" value="F:tRNA 2'-phosphotransferase activity"/>
    <property type="evidence" value="ECO:0007669"/>
    <property type="project" value="UniProtKB-EC"/>
</dbReference>
<feature type="coiled-coil region" evidence="5">
    <location>
        <begin position="333"/>
        <end position="360"/>
    </location>
</feature>
<dbReference type="SUPFAM" id="SSF56399">
    <property type="entry name" value="ADP-ribosylation"/>
    <property type="match status" value="1"/>
</dbReference>
<feature type="compositionally biased region" description="Polar residues" evidence="6">
    <location>
        <begin position="708"/>
        <end position="719"/>
    </location>
</feature>
<evidence type="ECO:0000256" key="4">
    <source>
        <dbReference type="PROSITE-ProRule" id="PRU00047"/>
    </source>
</evidence>
<feature type="domain" description="CCHC-type" evidence="7">
    <location>
        <begin position="384"/>
        <end position="399"/>
    </location>
</feature>
<evidence type="ECO:0000256" key="5">
    <source>
        <dbReference type="SAM" id="Coils"/>
    </source>
</evidence>
<accession>A0A8S3VAB1</accession>
<dbReference type="SUPFAM" id="SSF57756">
    <property type="entry name" value="Retrovirus zinc finger-like domains"/>
    <property type="match status" value="1"/>
</dbReference>
<dbReference type="EC" id="2.7.1.160" evidence="2"/>
<comment type="caution">
    <text evidence="8">The sequence shown here is derived from an EMBL/GenBank/DDBJ whole genome shotgun (WGS) entry which is preliminary data.</text>
</comment>
<dbReference type="InterPro" id="IPR002745">
    <property type="entry name" value="Ptrans_KptA/Tpt1"/>
</dbReference>
<evidence type="ECO:0000313" key="8">
    <source>
        <dbReference type="EMBL" id="CAG2254147.1"/>
    </source>
</evidence>
<dbReference type="EMBL" id="CAJPWZ010003224">
    <property type="protein sequence ID" value="CAG2254147.1"/>
    <property type="molecule type" value="Genomic_DNA"/>
</dbReference>
<keyword evidence="4" id="KW-0863">Zinc-finger</keyword>
<feature type="compositionally biased region" description="Polar residues" evidence="6">
    <location>
        <begin position="629"/>
        <end position="638"/>
    </location>
</feature>
<dbReference type="GO" id="GO:0003676">
    <property type="term" value="F:nucleic acid binding"/>
    <property type="evidence" value="ECO:0007669"/>
    <property type="project" value="InterPro"/>
</dbReference>
<dbReference type="InterPro" id="IPR010994">
    <property type="entry name" value="RuvA_2-like"/>
</dbReference>
<dbReference type="AlphaFoldDB" id="A0A8S3VAB1"/>
<evidence type="ECO:0000256" key="6">
    <source>
        <dbReference type="SAM" id="MobiDB-lite"/>
    </source>
</evidence>
<evidence type="ECO:0000259" key="7">
    <source>
        <dbReference type="PROSITE" id="PS50158"/>
    </source>
</evidence>
<name>A0A8S3VAB1_MYTED</name>
<protein>
    <recommendedName>
        <fullName evidence="2">2'-phosphotransferase</fullName>
        <ecNumber evidence="2">2.7.1.160</ecNumber>
    </recommendedName>
</protein>
<keyword evidence="5" id="KW-0175">Coiled coil</keyword>
<comment type="function">
    <text evidence="1">Catalyzes the last step of tRNA splicing, the transfer of the splice junction 2'-phosphate from ligated tRNA to NAD to produce ADP-ribose 1''-2'' cyclic phosphate.</text>
</comment>
<organism evidence="8 9">
    <name type="scientific">Mytilus edulis</name>
    <name type="common">Blue mussel</name>
    <dbReference type="NCBI Taxonomy" id="6550"/>
    <lineage>
        <taxon>Eukaryota</taxon>
        <taxon>Metazoa</taxon>
        <taxon>Spiralia</taxon>
        <taxon>Lophotrochozoa</taxon>
        <taxon>Mollusca</taxon>
        <taxon>Bivalvia</taxon>
        <taxon>Autobranchia</taxon>
        <taxon>Pteriomorphia</taxon>
        <taxon>Mytilida</taxon>
        <taxon>Mytiloidea</taxon>
        <taxon>Mytilidae</taxon>
        <taxon>Mytilinae</taxon>
        <taxon>Mytilus</taxon>
    </lineage>
</organism>
<dbReference type="InterPro" id="IPR001878">
    <property type="entry name" value="Znf_CCHC"/>
</dbReference>
<feature type="compositionally biased region" description="Basic and acidic residues" evidence="6">
    <location>
        <begin position="257"/>
        <end position="272"/>
    </location>
</feature>
<feature type="compositionally biased region" description="Polar residues" evidence="6">
    <location>
        <begin position="224"/>
        <end position="233"/>
    </location>
</feature>
<dbReference type="Gene3D" id="1.10.10.970">
    <property type="entry name" value="RNA 2'-phosphotransferase, Tpt1/KptA family, N-terminal domain"/>
    <property type="match status" value="1"/>
</dbReference>
<proteinExistence type="predicted"/>
<dbReference type="Pfam" id="PF01885">
    <property type="entry name" value="PTS_2-RNA"/>
    <property type="match status" value="1"/>
</dbReference>
<dbReference type="InterPro" id="IPR042080">
    <property type="entry name" value="RNA_2'-PTrans_N"/>
</dbReference>
<evidence type="ECO:0000256" key="2">
    <source>
        <dbReference type="ARBA" id="ARBA00012007"/>
    </source>
</evidence>
<comment type="catalytic activity">
    <reaction evidence="3">
        <text>2'-phospho-[ligated tRNA] + NAD(+) = mature tRNA + ADP-alpha-D-ribose 1'',2''-cyclic phosphate + nicotinamide</text>
        <dbReference type="Rhea" id="RHEA:23324"/>
        <dbReference type="Rhea" id="RHEA-COMP:11106"/>
        <dbReference type="Rhea" id="RHEA-COMP:11107"/>
        <dbReference type="ChEBI" id="CHEBI:17154"/>
        <dbReference type="ChEBI" id="CHEBI:57540"/>
        <dbReference type="ChEBI" id="CHEBI:76596"/>
        <dbReference type="ChEBI" id="CHEBI:82883"/>
        <dbReference type="ChEBI" id="CHEBI:85027"/>
        <dbReference type="EC" id="2.7.1.160"/>
    </reaction>
</comment>
<evidence type="ECO:0000256" key="3">
    <source>
        <dbReference type="ARBA" id="ARBA00047949"/>
    </source>
</evidence>
<keyword evidence="4" id="KW-0862">Zinc</keyword>
<feature type="region of interest" description="Disordered" evidence="6">
    <location>
        <begin position="204"/>
        <end position="283"/>
    </location>
</feature>
<sequence length="930" mass="100613">MSVVNLNTCSFQELLQLPGIGIKTGEQIMDIRESKGFVTESDLATISHLRVTRGLLSRLDFSPSGGGQNIGPPPQAQGRQMDSAFLENSPYPGDANARSEPTGNLDGGYREQLQKKEWSHHDIGDPNQGSPPHHMYRGSIVNKPYWPAGKDSAWDKLTPNYWGTPSHPMGHACNYAGQGSAPCTQPAYTGGGQYEMACSKYGKRQDNRGADTRQTPSHDYGDRQPNNQYNQGYTVVPPQGVTAGVSYGQQAYPVPDNEDRPMKNPRAPDNRDGTQGTLGGVSKVTSAPKNIKREVRQVTDGQYGDHHEAICEYQGPHVRDTMPLERAPASTWKVELEKSNKKFENKLGKVNEKLDDMMDQFKQLLTSPITGSCSPGRQTGTESCHHCGERGHSKMECPNYGVKQNGNSTIKLKRDYSGGRSESPQIKLGLSVVESVPQGRVAEIAIIGPGVCARDREGNREPSVSVQVKAEIESEQCSVSDKEATPSGGLDCYLLKCLANILRHGAPGLDHSLLPGGYLLVEEILKRDPGFARYSLPDIHKLVTVDVDRRFTLIKDSDSGCWKIRANQGYSFIVDTPAIPLVEKCEVPQGNLDTLALLTGDQEGPVANIVRGPNGAILAIENNSSIQKVAAPTETTSASDEEAQESWDSTSDSEAHTTLVEGANDEKIVTVFPTPVVDGGMTDNTENSHSPPIEDPSSTGETDRKAATESNNPVNQESVYINPESPDLGLGLLFKTGNVGTRYFNQQKPPPVDSGASVFCVSTVRSGPNRRQWDPGIPYPNKGIKTVQVRKNETKLFTMENGSAQLPGSNYIVDMQPLNGPVLVCIKTGKTLPAPENSTLLALPPPETVNESTSIVPMIEECGDGPSACRSVAISELQGLNISDLFADFQSSSLQTETIANISNVQNKPILPAFSGCTIGTINFNFNVSK</sequence>
<dbReference type="GO" id="GO:0008270">
    <property type="term" value="F:zinc ion binding"/>
    <property type="evidence" value="ECO:0007669"/>
    <property type="project" value="UniProtKB-KW"/>
</dbReference>
<dbReference type="Proteomes" id="UP000683360">
    <property type="component" value="Unassembled WGS sequence"/>
</dbReference>
<feature type="region of interest" description="Disordered" evidence="6">
    <location>
        <begin position="629"/>
        <end position="725"/>
    </location>
</feature>
<dbReference type="Gene3D" id="1.10.150.280">
    <property type="entry name" value="AF1531-like domain"/>
    <property type="match status" value="1"/>
</dbReference>
<gene>
    <name evidence="8" type="ORF">MEDL_65641</name>
</gene>
<dbReference type="PROSITE" id="PS50158">
    <property type="entry name" value="ZF_CCHC"/>
    <property type="match status" value="1"/>
</dbReference>
<keyword evidence="9" id="KW-1185">Reference proteome</keyword>
<feature type="region of interest" description="Disordered" evidence="6">
    <location>
        <begin position="60"/>
        <end position="138"/>
    </location>
</feature>
<feature type="compositionally biased region" description="Basic and acidic residues" evidence="6">
    <location>
        <begin position="108"/>
        <end position="124"/>
    </location>
</feature>